<dbReference type="PROSITE" id="PS51257">
    <property type="entry name" value="PROKAR_LIPOPROTEIN"/>
    <property type="match status" value="1"/>
</dbReference>
<protein>
    <submittedName>
        <fullName evidence="7">Sugar ABC transporter substrate-binding protein</fullName>
    </submittedName>
</protein>
<evidence type="ECO:0000313" key="8">
    <source>
        <dbReference type="Proteomes" id="UP001223978"/>
    </source>
</evidence>
<keyword evidence="8" id="KW-1185">Reference proteome</keyword>
<reference evidence="7 8" key="1">
    <citation type="submission" date="2023-05" db="EMBL/GenBank/DDBJ databases">
        <title>Draft genome sequence of Streptomyces sp. B-S-A6 isolated from a cave soil in Thailand.</title>
        <authorList>
            <person name="Chamroensaksri N."/>
            <person name="Muangham S."/>
        </authorList>
    </citation>
    <scope>NUCLEOTIDE SEQUENCE [LARGE SCALE GENOMIC DNA]</scope>
    <source>
        <strain evidence="7 8">B-S-A6</strain>
    </source>
</reference>
<dbReference type="Pfam" id="PF01547">
    <property type="entry name" value="SBP_bac_1"/>
    <property type="match status" value="1"/>
</dbReference>
<keyword evidence="2 6" id="KW-0732">Signal</keyword>
<sequence length="435" mass="47071">MRISRRAARRAATATAMAAASALVLTACGSSGGSGGSDSASGKVEGTVKFQTWNLKTNFKKYFEGLIDDFEKKYPGTKVEWIDQPAENYADKISADAAAGTLPDVVNVSPDLAVPLAKAGLALDLDQAAAKYKGEYLDGAWKSHQIPGMEGTYAFPWYLNTGPMFYNKRLFKEAGLDTEKPPKTYDELFDAAKEIAEKSDGKIATLGNAPAIEDFGRYGVPLMDDKGTKFTFNDPKGVELLKNYKELYDAGALDSQALTNEAEATGRKFKQQSIAMNPGSALDLHKFKKEAPSLYKNIGITPAVTNTGKDNMYVQGVMVNSQSKVKPAAVAFAHFVTNAENQMDFAHEVTIFPSTKGSLDDPFFTKEDGTDETRVRVAAAKSLKTAVNYTPVMLNDQMKTVLRNEVAKAMQGKKSPKQALDDAVAECDRLLKAAG</sequence>
<organism evidence="7 8">
    <name type="scientific">Streptomyces cavernicola</name>
    <dbReference type="NCBI Taxonomy" id="3043613"/>
    <lineage>
        <taxon>Bacteria</taxon>
        <taxon>Bacillati</taxon>
        <taxon>Actinomycetota</taxon>
        <taxon>Actinomycetes</taxon>
        <taxon>Kitasatosporales</taxon>
        <taxon>Streptomycetaceae</taxon>
        <taxon>Streptomyces</taxon>
    </lineage>
</organism>
<evidence type="ECO:0000256" key="4">
    <source>
        <dbReference type="ARBA" id="ARBA00023139"/>
    </source>
</evidence>
<dbReference type="InterPro" id="IPR050490">
    <property type="entry name" value="Bact_solute-bd_prot1"/>
</dbReference>
<accession>A0ABT6S391</accession>
<dbReference type="EMBL" id="JASCIQ010000001">
    <property type="protein sequence ID" value="MDI3402532.1"/>
    <property type="molecule type" value="Genomic_DNA"/>
</dbReference>
<dbReference type="RefSeq" id="WP_282540475.1">
    <property type="nucleotide sequence ID" value="NZ_JASCIQ010000001.1"/>
</dbReference>
<feature type="chain" id="PRO_5046469474" evidence="6">
    <location>
        <begin position="28"/>
        <end position="435"/>
    </location>
</feature>
<dbReference type="InterPro" id="IPR006059">
    <property type="entry name" value="SBP"/>
</dbReference>
<evidence type="ECO:0000256" key="2">
    <source>
        <dbReference type="ARBA" id="ARBA00022729"/>
    </source>
</evidence>
<keyword evidence="5" id="KW-0449">Lipoprotein</keyword>
<dbReference type="Proteomes" id="UP001223978">
    <property type="component" value="Unassembled WGS sequence"/>
</dbReference>
<keyword evidence="4" id="KW-0564">Palmitate</keyword>
<dbReference type="CDD" id="cd13585">
    <property type="entry name" value="PBP2_TMBP_like"/>
    <property type="match status" value="1"/>
</dbReference>
<evidence type="ECO:0000256" key="1">
    <source>
        <dbReference type="ARBA" id="ARBA00022475"/>
    </source>
</evidence>
<name>A0ABT6S391_9ACTN</name>
<keyword evidence="1" id="KW-1003">Cell membrane</keyword>
<feature type="signal peptide" evidence="6">
    <location>
        <begin position="1"/>
        <end position="27"/>
    </location>
</feature>
<gene>
    <name evidence="7" type="ORF">QIS96_01590</name>
</gene>
<dbReference type="PANTHER" id="PTHR43649:SF33">
    <property type="entry name" value="POLYGALACTURONAN_RHAMNOGALACTURONAN-BINDING PROTEIN YTCQ"/>
    <property type="match status" value="1"/>
</dbReference>
<evidence type="ECO:0000256" key="3">
    <source>
        <dbReference type="ARBA" id="ARBA00023136"/>
    </source>
</evidence>
<evidence type="ECO:0000313" key="7">
    <source>
        <dbReference type="EMBL" id="MDI3402532.1"/>
    </source>
</evidence>
<dbReference type="SUPFAM" id="SSF53850">
    <property type="entry name" value="Periplasmic binding protein-like II"/>
    <property type="match status" value="1"/>
</dbReference>
<evidence type="ECO:0000256" key="5">
    <source>
        <dbReference type="ARBA" id="ARBA00023288"/>
    </source>
</evidence>
<evidence type="ECO:0000256" key="6">
    <source>
        <dbReference type="SAM" id="SignalP"/>
    </source>
</evidence>
<keyword evidence="3" id="KW-0472">Membrane</keyword>
<dbReference type="Gene3D" id="3.40.190.10">
    <property type="entry name" value="Periplasmic binding protein-like II"/>
    <property type="match status" value="1"/>
</dbReference>
<dbReference type="PANTHER" id="PTHR43649">
    <property type="entry name" value="ARABINOSE-BINDING PROTEIN-RELATED"/>
    <property type="match status" value="1"/>
</dbReference>
<proteinExistence type="predicted"/>
<comment type="caution">
    <text evidence="7">The sequence shown here is derived from an EMBL/GenBank/DDBJ whole genome shotgun (WGS) entry which is preliminary data.</text>
</comment>